<feature type="domain" description="Galectin" evidence="3">
    <location>
        <begin position="20"/>
        <end position="146"/>
    </location>
</feature>
<evidence type="ECO:0000256" key="2">
    <source>
        <dbReference type="RuleBase" id="RU102079"/>
    </source>
</evidence>
<dbReference type="InterPro" id="IPR044156">
    <property type="entry name" value="Galectin-like"/>
</dbReference>
<organism evidence="4 5">
    <name type="scientific">Mesorhabditis belari</name>
    <dbReference type="NCBI Taxonomy" id="2138241"/>
    <lineage>
        <taxon>Eukaryota</taxon>
        <taxon>Metazoa</taxon>
        <taxon>Ecdysozoa</taxon>
        <taxon>Nematoda</taxon>
        <taxon>Chromadorea</taxon>
        <taxon>Rhabditida</taxon>
        <taxon>Rhabditina</taxon>
        <taxon>Rhabditomorpha</taxon>
        <taxon>Rhabditoidea</taxon>
        <taxon>Rhabditidae</taxon>
        <taxon>Mesorhabditinae</taxon>
        <taxon>Mesorhabditis</taxon>
    </lineage>
</organism>
<proteinExistence type="predicted"/>
<name>A0AAF3EAY1_9BILA</name>
<keyword evidence="4" id="KW-1185">Reference proteome</keyword>
<dbReference type="InterPro" id="IPR013320">
    <property type="entry name" value="ConA-like_dom_sf"/>
</dbReference>
<protein>
    <recommendedName>
        <fullName evidence="2">Galectin</fullName>
    </recommendedName>
</protein>
<evidence type="ECO:0000256" key="1">
    <source>
        <dbReference type="ARBA" id="ARBA00022734"/>
    </source>
</evidence>
<sequence>MIGHGAGIAFGHEFFNPATPVSVPVAGFNPGQTLRVVLIPTGTDRFVINLRTPDDIAFHFNARFDENAVVRNSTRHGHWQNEERWDQEFPFHAGRIYTVEFQAHPGRVAILINGRPYCEFNERDNHGAVHLIEIDGNIHVHNVQVKL</sequence>
<dbReference type="SMART" id="SM00908">
    <property type="entry name" value="Gal-bind_lectin"/>
    <property type="match status" value="1"/>
</dbReference>
<dbReference type="PANTHER" id="PTHR11346:SF173">
    <property type="entry name" value="GALECTIN"/>
    <property type="match status" value="1"/>
</dbReference>
<accession>A0AAF3EAY1</accession>
<dbReference type="WBParaSite" id="MBELARI_LOCUS11082">
    <property type="protein sequence ID" value="MBELARI_LOCUS11082"/>
    <property type="gene ID" value="MBELARI_LOCUS11082"/>
</dbReference>
<dbReference type="AlphaFoldDB" id="A0AAF3EAY1"/>
<dbReference type="SUPFAM" id="SSF49899">
    <property type="entry name" value="Concanavalin A-like lectins/glucanases"/>
    <property type="match status" value="1"/>
</dbReference>
<dbReference type="Proteomes" id="UP000887575">
    <property type="component" value="Unassembled WGS sequence"/>
</dbReference>
<evidence type="ECO:0000313" key="5">
    <source>
        <dbReference type="WBParaSite" id="MBELARI_LOCUS11082"/>
    </source>
</evidence>
<dbReference type="SMART" id="SM00276">
    <property type="entry name" value="GLECT"/>
    <property type="match status" value="1"/>
</dbReference>
<dbReference type="PROSITE" id="PS51304">
    <property type="entry name" value="GALECTIN"/>
    <property type="match status" value="1"/>
</dbReference>
<dbReference type="InterPro" id="IPR001079">
    <property type="entry name" value="Galectin_CRD"/>
</dbReference>
<evidence type="ECO:0000259" key="3">
    <source>
        <dbReference type="PROSITE" id="PS51304"/>
    </source>
</evidence>
<evidence type="ECO:0000313" key="4">
    <source>
        <dbReference type="Proteomes" id="UP000887575"/>
    </source>
</evidence>
<reference evidence="5" key="1">
    <citation type="submission" date="2024-02" db="UniProtKB">
        <authorList>
            <consortium name="WormBaseParasite"/>
        </authorList>
    </citation>
    <scope>IDENTIFICATION</scope>
</reference>
<dbReference type="CDD" id="cd00070">
    <property type="entry name" value="GLECT"/>
    <property type="match status" value="1"/>
</dbReference>
<dbReference type="Gene3D" id="2.60.120.200">
    <property type="match status" value="1"/>
</dbReference>
<dbReference type="PANTHER" id="PTHR11346">
    <property type="entry name" value="GALECTIN"/>
    <property type="match status" value="1"/>
</dbReference>
<keyword evidence="1 2" id="KW-0430">Lectin</keyword>
<dbReference type="GO" id="GO:0030246">
    <property type="term" value="F:carbohydrate binding"/>
    <property type="evidence" value="ECO:0007669"/>
    <property type="project" value="UniProtKB-UniRule"/>
</dbReference>
<dbReference type="GO" id="GO:0016936">
    <property type="term" value="F:galactoside binding"/>
    <property type="evidence" value="ECO:0007669"/>
    <property type="project" value="TreeGrafter"/>
</dbReference>
<dbReference type="Pfam" id="PF00337">
    <property type="entry name" value="Gal-bind_lectin"/>
    <property type="match status" value="1"/>
</dbReference>